<organism evidence="2 3">
    <name type="scientific">Ideonella margarita</name>
    <dbReference type="NCBI Taxonomy" id="2984191"/>
    <lineage>
        <taxon>Bacteria</taxon>
        <taxon>Pseudomonadati</taxon>
        <taxon>Pseudomonadota</taxon>
        <taxon>Betaproteobacteria</taxon>
        <taxon>Burkholderiales</taxon>
        <taxon>Sphaerotilaceae</taxon>
        <taxon>Ideonella</taxon>
    </lineage>
</organism>
<evidence type="ECO:0000313" key="3">
    <source>
        <dbReference type="Proteomes" id="UP001379945"/>
    </source>
</evidence>
<feature type="chain" id="PRO_5045963154" evidence="1">
    <location>
        <begin position="24"/>
        <end position="217"/>
    </location>
</feature>
<gene>
    <name evidence="2" type="ORF">AACH00_07895</name>
</gene>
<reference evidence="2 3" key="1">
    <citation type="submission" date="2024-04" db="EMBL/GenBank/DDBJ databases">
        <title>Novel species of the genus Ideonella isolated from streams.</title>
        <authorList>
            <person name="Lu H."/>
        </authorList>
    </citation>
    <scope>NUCLEOTIDE SEQUENCE [LARGE SCALE GENOMIC DNA]</scope>
    <source>
        <strain evidence="2 3">LYT19W</strain>
    </source>
</reference>
<comment type="caution">
    <text evidence="2">The sequence shown here is derived from an EMBL/GenBank/DDBJ whole genome shotgun (WGS) entry which is preliminary data.</text>
</comment>
<dbReference type="RefSeq" id="WP_341398547.1">
    <property type="nucleotide sequence ID" value="NZ_JBBUTI010000005.1"/>
</dbReference>
<dbReference type="Proteomes" id="UP001379945">
    <property type="component" value="Unassembled WGS sequence"/>
</dbReference>
<dbReference type="EMBL" id="JBBUTI010000005">
    <property type="protein sequence ID" value="MEK8046259.1"/>
    <property type="molecule type" value="Genomic_DNA"/>
</dbReference>
<sequence>MTKASTPPLLTASVLTAMTIWLAACGGSGDDTSAPTSAVPTRAEGAYLTAAQGDSAAVGLTLVNAAGQGFVLLSDDGDAAATVMHISNKTEARRAPAGAAFVTPSYSRSEPLTLTPLSGPALAGDYQLLLDGKPAALSVAADGRITAAAASTCKLSGQVDLASSYGGAKAVTLNLQNCGTLAAGSYAGVLYAAASTAPARWQAVVENGKSVIDLLAY</sequence>
<accession>A0ABU9C328</accession>
<keyword evidence="3" id="KW-1185">Reference proteome</keyword>
<proteinExistence type="predicted"/>
<dbReference type="PROSITE" id="PS51257">
    <property type="entry name" value="PROKAR_LIPOPROTEIN"/>
    <property type="match status" value="1"/>
</dbReference>
<keyword evidence="1" id="KW-0732">Signal</keyword>
<evidence type="ECO:0000256" key="1">
    <source>
        <dbReference type="SAM" id="SignalP"/>
    </source>
</evidence>
<evidence type="ECO:0000313" key="2">
    <source>
        <dbReference type="EMBL" id="MEK8046259.1"/>
    </source>
</evidence>
<protein>
    <submittedName>
        <fullName evidence="2">Uncharacterized protein</fullName>
    </submittedName>
</protein>
<feature type="signal peptide" evidence="1">
    <location>
        <begin position="1"/>
        <end position="23"/>
    </location>
</feature>
<name>A0ABU9C328_9BURK</name>